<dbReference type="InterPro" id="IPR006143">
    <property type="entry name" value="RND_pump_MFP"/>
</dbReference>
<evidence type="ECO:0000313" key="4">
    <source>
        <dbReference type="Proteomes" id="UP000539175"/>
    </source>
</evidence>
<accession>A0A7X0ED44</accession>
<dbReference type="EMBL" id="JACIIZ010000003">
    <property type="protein sequence ID" value="MBB6250636.1"/>
    <property type="molecule type" value="Genomic_DNA"/>
</dbReference>
<keyword evidence="4" id="KW-1185">Reference proteome</keyword>
<evidence type="ECO:0000256" key="1">
    <source>
        <dbReference type="ARBA" id="ARBA00009477"/>
    </source>
</evidence>
<proteinExistence type="inferred from homology"/>
<comment type="caution">
    <text evidence="3">The sequence shown here is derived from an EMBL/GenBank/DDBJ whole genome shotgun (WGS) entry which is preliminary data.</text>
</comment>
<gene>
    <name evidence="3" type="ORF">FHS74_001181</name>
</gene>
<dbReference type="PANTHER" id="PTHR30438:SF2">
    <property type="entry name" value="MEMBRANE PROTEIN"/>
    <property type="match status" value="1"/>
</dbReference>
<dbReference type="Gene3D" id="2.40.30.170">
    <property type="match status" value="1"/>
</dbReference>
<comment type="similarity">
    <text evidence="1">Belongs to the membrane fusion protein (MFP) (TC 8.A.1) family.</text>
</comment>
<evidence type="ECO:0000313" key="3">
    <source>
        <dbReference type="EMBL" id="MBB6250636.1"/>
    </source>
</evidence>
<organism evidence="3 4">
    <name type="scientific">Nitrospirillum iridis</name>
    <dbReference type="NCBI Taxonomy" id="765888"/>
    <lineage>
        <taxon>Bacteria</taxon>
        <taxon>Pseudomonadati</taxon>
        <taxon>Pseudomonadota</taxon>
        <taxon>Alphaproteobacteria</taxon>
        <taxon>Rhodospirillales</taxon>
        <taxon>Azospirillaceae</taxon>
        <taxon>Nitrospirillum</taxon>
    </lineage>
</organism>
<dbReference type="GO" id="GO:0005886">
    <property type="term" value="C:plasma membrane"/>
    <property type="evidence" value="ECO:0007669"/>
    <property type="project" value="TreeGrafter"/>
</dbReference>
<dbReference type="SUPFAM" id="SSF111369">
    <property type="entry name" value="HlyD-like secretion proteins"/>
    <property type="match status" value="1"/>
</dbReference>
<dbReference type="Gene3D" id="2.40.50.100">
    <property type="match status" value="1"/>
</dbReference>
<protein>
    <submittedName>
        <fullName evidence="3">HlyD family secretion protein</fullName>
    </submittedName>
</protein>
<dbReference type="Proteomes" id="UP000539175">
    <property type="component" value="Unassembled WGS sequence"/>
</dbReference>
<dbReference type="AlphaFoldDB" id="A0A7X0ED44"/>
<dbReference type="Gene3D" id="1.10.287.470">
    <property type="entry name" value="Helix hairpin bin"/>
    <property type="match status" value="1"/>
</dbReference>
<keyword evidence="2" id="KW-0175">Coiled coil</keyword>
<reference evidence="3 4" key="1">
    <citation type="submission" date="2020-08" db="EMBL/GenBank/DDBJ databases">
        <title>Genomic Encyclopedia of Type Strains, Phase IV (KMG-IV): sequencing the most valuable type-strain genomes for metagenomic binning, comparative biology and taxonomic classification.</title>
        <authorList>
            <person name="Goeker M."/>
        </authorList>
    </citation>
    <scope>NUCLEOTIDE SEQUENCE [LARGE SCALE GENOMIC DNA]</scope>
    <source>
        <strain evidence="3 4">DSM 22198</strain>
    </source>
</reference>
<sequence>MRFLRFLLVLILLAGAGGGGYLYWLRSRGPVLPAGFASADGRIEAQEVDIAAKYAARVLSIEFEEGQLVQAGAVLARLDVRDVQSQYRAAVAALAQAQKTRDQATSLVVQRRSELDLANREMQRATELFSRGNVSQQRIDTNRNQQKTAAAALQSAKSGLSAAEENIRAAEADADRLRDLADDGILKAPVTGRILYKLAQPGEMLGAGGKVATLLDLSDVYMTFFLPTEYANRVALGADVRLLLDALPGLAIPASVSFVAPKAQFTPKQVETRAERDRMMFRVKARIPQALVTSHIEQVKTGVSGTAYVRLDAQAVWPAWLQSRLTTTAAAAAAPAAAR</sequence>
<dbReference type="PANTHER" id="PTHR30438">
    <property type="entry name" value="36 KDA ANTIGEN-RELATED"/>
    <property type="match status" value="1"/>
</dbReference>
<dbReference type="NCBIfam" id="TIGR01730">
    <property type="entry name" value="RND_mfp"/>
    <property type="match status" value="1"/>
</dbReference>
<dbReference type="RefSeq" id="WP_184798431.1">
    <property type="nucleotide sequence ID" value="NZ_JACIIZ010000003.1"/>
</dbReference>
<name>A0A7X0ED44_9PROT</name>
<feature type="coiled-coil region" evidence="2">
    <location>
        <begin position="153"/>
        <end position="180"/>
    </location>
</feature>
<dbReference type="GO" id="GO:0022857">
    <property type="term" value="F:transmembrane transporter activity"/>
    <property type="evidence" value="ECO:0007669"/>
    <property type="project" value="InterPro"/>
</dbReference>
<evidence type="ECO:0000256" key="2">
    <source>
        <dbReference type="SAM" id="Coils"/>
    </source>
</evidence>